<dbReference type="InterPro" id="IPR050314">
    <property type="entry name" value="Glycosyl_Hydrlase_18"/>
</dbReference>
<evidence type="ECO:0000313" key="10">
    <source>
        <dbReference type="EMBL" id="CDG84766.1"/>
    </source>
</evidence>
<dbReference type="STRING" id="1349767.GJA_4156"/>
<evidence type="ECO:0000256" key="4">
    <source>
        <dbReference type="ARBA" id="ARBA00023024"/>
    </source>
</evidence>
<dbReference type="PANTHER" id="PTHR11177:SF317">
    <property type="entry name" value="CHITINASE 12-RELATED"/>
    <property type="match status" value="1"/>
</dbReference>
<evidence type="ECO:0000256" key="1">
    <source>
        <dbReference type="ARBA" id="ARBA00000822"/>
    </source>
</evidence>
<dbReference type="InterPro" id="IPR001579">
    <property type="entry name" value="Glyco_hydro_18_chit_AS"/>
</dbReference>
<evidence type="ECO:0000256" key="2">
    <source>
        <dbReference type="ARBA" id="ARBA00012729"/>
    </source>
</evidence>
<accession>W0VA46</accession>
<dbReference type="GO" id="GO:0005975">
    <property type="term" value="P:carbohydrate metabolic process"/>
    <property type="evidence" value="ECO:0007669"/>
    <property type="project" value="InterPro"/>
</dbReference>
<gene>
    <name evidence="10" type="ORF">GJA_4156</name>
</gene>
<evidence type="ECO:0000256" key="3">
    <source>
        <dbReference type="ARBA" id="ARBA00022801"/>
    </source>
</evidence>
<evidence type="ECO:0000313" key="11">
    <source>
        <dbReference type="Proteomes" id="UP000027604"/>
    </source>
</evidence>
<dbReference type="PATRIC" id="fig|1349767.4.peg.732"/>
<dbReference type="AlphaFoldDB" id="W0VA46"/>
<keyword evidence="4" id="KW-0624">Polysaccharide degradation</keyword>
<keyword evidence="11" id="KW-1185">Reference proteome</keyword>
<dbReference type="EMBL" id="HG322949">
    <property type="protein sequence ID" value="CDG84766.1"/>
    <property type="molecule type" value="Genomic_DNA"/>
</dbReference>
<keyword evidence="4" id="KW-0119">Carbohydrate metabolism</keyword>
<dbReference type="InterPro" id="IPR029070">
    <property type="entry name" value="Chitinase_insertion_sf"/>
</dbReference>
<dbReference type="Gene3D" id="3.10.50.10">
    <property type="match status" value="1"/>
</dbReference>
<dbReference type="InterPro" id="IPR001223">
    <property type="entry name" value="Glyco_hydro18_cat"/>
</dbReference>
<dbReference type="Pfam" id="PF00704">
    <property type="entry name" value="Glyco_hydro_18"/>
    <property type="match status" value="1"/>
</dbReference>
<dbReference type="InterPro" id="IPR011583">
    <property type="entry name" value="Chitinase_II/V-like_cat"/>
</dbReference>
<proteinExistence type="inferred from homology"/>
<feature type="signal peptide" evidence="8">
    <location>
        <begin position="1"/>
        <end position="50"/>
    </location>
</feature>
<dbReference type="eggNOG" id="COG3325">
    <property type="taxonomic scope" value="Bacteria"/>
</dbReference>
<evidence type="ECO:0000256" key="8">
    <source>
        <dbReference type="SAM" id="SignalP"/>
    </source>
</evidence>
<evidence type="ECO:0000256" key="5">
    <source>
        <dbReference type="ARBA" id="ARBA00023295"/>
    </source>
</evidence>
<feature type="domain" description="GH18" evidence="9">
    <location>
        <begin position="51"/>
        <end position="465"/>
    </location>
</feature>
<comment type="catalytic activity">
    <reaction evidence="1">
        <text>Random endo-hydrolysis of N-acetyl-beta-D-glucosaminide (1-&gt;4)-beta-linkages in chitin and chitodextrins.</text>
        <dbReference type="EC" id="3.2.1.14"/>
    </reaction>
</comment>
<name>W0VA46_9BURK</name>
<keyword evidence="8" id="KW-0732">Signal</keyword>
<keyword evidence="5 6" id="KW-0326">Glycosidase</keyword>
<dbReference type="PROSITE" id="PS01095">
    <property type="entry name" value="GH18_1"/>
    <property type="match status" value="1"/>
</dbReference>
<protein>
    <recommendedName>
        <fullName evidence="2">chitinase</fullName>
        <ecNumber evidence="2">3.2.1.14</ecNumber>
    </recommendedName>
</protein>
<reference evidence="10 11" key="1">
    <citation type="journal article" date="2015" name="Genome Announc.">
        <title>Genome Sequence of Mushroom Soft-Rot Pathogen Janthinobacterium agaricidamnosum.</title>
        <authorList>
            <person name="Graupner K."/>
            <person name="Lackner G."/>
            <person name="Hertweck C."/>
        </authorList>
    </citation>
    <scope>NUCLEOTIDE SEQUENCE [LARGE SCALE GENOMIC DNA]</scope>
    <source>
        <strain evidence="11">NBRC 102515 / DSM 9628</strain>
    </source>
</reference>
<evidence type="ECO:0000256" key="6">
    <source>
        <dbReference type="RuleBase" id="RU000489"/>
    </source>
</evidence>
<dbReference type="CDD" id="cd06548">
    <property type="entry name" value="GH18_chitinase"/>
    <property type="match status" value="1"/>
</dbReference>
<sequence>MNPAGDTPAGVFLFFLMNEMVQMTLLHSCLRMLACAPLLLPLLSSGAAPAHEIVAYYPGWKSAAFPVTRQNINPHHVSVIQYAFADICWDGRHGNPDPAAGGVKPCLDEKGRPASPANGTLLLAAPQADAANLQALAALKKENPALRVLLSAGGWDWSNRFSDMAHTPATRRAFIASSLAMLRRFQLDGLDIDWEHPTAVGVPCSAGHVCNRPADKQNYIALARELRSAFDLAGKADGKHYLITIAAGAHSGFVKDRDGADSTKWIVELARSLDWINLMTYDYHGVWDKNNGAVAPLYADPADPAAATGFDADTTVSRFLAAGVAPAKLVLGMPFYGYGWSACAAGPRGDGLYQACGGAAAGNADTPTFSYAHLVEQGYLVPGVDGQPERGGNGFTRHWNSAAKVPYLYNPASQVFISYDDTQSLREKNRYIKAKGLRGGMFWELSGDDAGHRLGQALAADLLAPEERR</sequence>
<dbReference type="InterPro" id="IPR017853">
    <property type="entry name" value="GH"/>
</dbReference>
<dbReference type="Gene3D" id="3.20.20.80">
    <property type="entry name" value="Glycosidases"/>
    <property type="match status" value="1"/>
</dbReference>
<dbReference type="HOGENOM" id="CLU_002833_14_2_4"/>
<comment type="similarity">
    <text evidence="7">Belongs to the glycosyl hydrolase 18 family.</text>
</comment>
<keyword evidence="3 6" id="KW-0378">Hydrolase</keyword>
<dbReference type="SUPFAM" id="SSF54556">
    <property type="entry name" value="Chitinase insertion domain"/>
    <property type="match status" value="1"/>
</dbReference>
<dbReference type="EC" id="3.2.1.14" evidence="2"/>
<evidence type="ECO:0000259" key="9">
    <source>
        <dbReference type="PROSITE" id="PS51910"/>
    </source>
</evidence>
<dbReference type="PANTHER" id="PTHR11177">
    <property type="entry name" value="CHITINASE"/>
    <property type="match status" value="1"/>
</dbReference>
<dbReference type="GO" id="GO:0006032">
    <property type="term" value="P:chitin catabolic process"/>
    <property type="evidence" value="ECO:0007669"/>
    <property type="project" value="UniProtKB-KW"/>
</dbReference>
<feature type="chain" id="PRO_5004798191" description="chitinase" evidence="8">
    <location>
        <begin position="51"/>
        <end position="469"/>
    </location>
</feature>
<evidence type="ECO:0000256" key="7">
    <source>
        <dbReference type="RuleBase" id="RU004453"/>
    </source>
</evidence>
<dbReference type="PROSITE" id="PS51910">
    <property type="entry name" value="GH18_2"/>
    <property type="match status" value="1"/>
</dbReference>
<dbReference type="SMART" id="SM00636">
    <property type="entry name" value="Glyco_18"/>
    <property type="match status" value="1"/>
</dbReference>
<organism evidence="10 11">
    <name type="scientific">Janthinobacterium agaricidamnosum NBRC 102515 = DSM 9628</name>
    <dbReference type="NCBI Taxonomy" id="1349767"/>
    <lineage>
        <taxon>Bacteria</taxon>
        <taxon>Pseudomonadati</taxon>
        <taxon>Pseudomonadota</taxon>
        <taxon>Betaproteobacteria</taxon>
        <taxon>Burkholderiales</taxon>
        <taxon>Oxalobacteraceae</taxon>
        <taxon>Janthinobacterium</taxon>
    </lineage>
</organism>
<keyword evidence="4" id="KW-0146">Chitin degradation</keyword>
<dbReference type="KEGG" id="jag:GJA_4156"/>
<dbReference type="SUPFAM" id="SSF51445">
    <property type="entry name" value="(Trans)glycosidases"/>
    <property type="match status" value="1"/>
</dbReference>
<dbReference type="GO" id="GO:0008843">
    <property type="term" value="F:endochitinase activity"/>
    <property type="evidence" value="ECO:0007669"/>
    <property type="project" value="UniProtKB-EC"/>
</dbReference>
<dbReference type="Proteomes" id="UP000027604">
    <property type="component" value="Chromosome I"/>
</dbReference>
<dbReference type="GO" id="GO:0008061">
    <property type="term" value="F:chitin binding"/>
    <property type="evidence" value="ECO:0007669"/>
    <property type="project" value="InterPro"/>
</dbReference>